<evidence type="ECO:0000313" key="2">
    <source>
        <dbReference type="EMBL" id="KTC95564.1"/>
    </source>
</evidence>
<dbReference type="GO" id="GO:0106435">
    <property type="term" value="F:carboxylesterase activity"/>
    <property type="evidence" value="ECO:0007669"/>
    <property type="project" value="UniProtKB-EC"/>
</dbReference>
<reference evidence="2 4" key="1">
    <citation type="submission" date="2015-11" db="EMBL/GenBank/DDBJ databases">
        <title>Genomic analysis of 38 Legionella species identifies large and diverse effector repertoires.</title>
        <authorList>
            <person name="Burstein D."/>
            <person name="Amaro F."/>
            <person name="Zusman T."/>
            <person name="Lifshitz Z."/>
            <person name="Cohen O."/>
            <person name="Gilbert J.A."/>
            <person name="Pupko T."/>
            <person name="Shuman H.A."/>
            <person name="Segal G."/>
        </authorList>
    </citation>
    <scope>NUCLEOTIDE SEQUENCE [LARGE SCALE GENOMIC DNA]</scope>
    <source>
        <strain evidence="2 4">WO-44C</strain>
    </source>
</reference>
<dbReference type="EMBL" id="UASS01000040">
    <property type="protein sequence ID" value="SPX62751.1"/>
    <property type="molecule type" value="Genomic_DNA"/>
</dbReference>
<name>A0A0W0TIY0_9GAMM</name>
<dbReference type="GO" id="GO:0004622">
    <property type="term" value="F:phosphatidylcholine lysophospholipase activity"/>
    <property type="evidence" value="ECO:0007669"/>
    <property type="project" value="TreeGrafter"/>
</dbReference>
<gene>
    <name evidence="2" type="primary">tesA</name>
    <name evidence="2" type="ORF">Lfee_3229</name>
    <name evidence="3" type="ORF">NCTC12022_03516</name>
</gene>
<dbReference type="Proteomes" id="UP000054698">
    <property type="component" value="Unassembled WGS sequence"/>
</dbReference>
<dbReference type="AlphaFoldDB" id="A0A0W0TIY0"/>
<evidence type="ECO:0000313" key="5">
    <source>
        <dbReference type="Proteomes" id="UP000251942"/>
    </source>
</evidence>
<reference evidence="3 5" key="2">
    <citation type="submission" date="2018-06" db="EMBL/GenBank/DDBJ databases">
        <authorList>
            <consortium name="Pathogen Informatics"/>
            <person name="Doyle S."/>
        </authorList>
    </citation>
    <scope>NUCLEOTIDE SEQUENCE [LARGE SCALE GENOMIC DNA]</scope>
    <source>
        <strain evidence="3 5">NCTC12022</strain>
    </source>
</reference>
<dbReference type="Gene3D" id="3.40.50.1110">
    <property type="entry name" value="SGNH hydrolase"/>
    <property type="match status" value="1"/>
</dbReference>
<dbReference type="Proteomes" id="UP000251942">
    <property type="component" value="Unassembled WGS sequence"/>
</dbReference>
<dbReference type="STRING" id="453.Lfee_3229"/>
<evidence type="ECO:0000259" key="1">
    <source>
        <dbReference type="Pfam" id="PF13472"/>
    </source>
</evidence>
<protein>
    <submittedName>
        <fullName evidence="2">Esterase TesA</fullName>
        <ecNumber evidence="2">3.1.1.1</ecNumber>
    </submittedName>
</protein>
<dbReference type="CDD" id="cd01822">
    <property type="entry name" value="Lysophospholipase_L1_like"/>
    <property type="match status" value="1"/>
</dbReference>
<proteinExistence type="predicted"/>
<dbReference type="PATRIC" id="fig|453.4.peg.3515"/>
<organism evidence="2 4">
    <name type="scientific">Legionella feeleii</name>
    <dbReference type="NCBI Taxonomy" id="453"/>
    <lineage>
        <taxon>Bacteria</taxon>
        <taxon>Pseudomonadati</taxon>
        <taxon>Pseudomonadota</taxon>
        <taxon>Gammaproteobacteria</taxon>
        <taxon>Legionellales</taxon>
        <taxon>Legionellaceae</taxon>
        <taxon>Legionella</taxon>
    </lineage>
</organism>
<keyword evidence="2" id="KW-0378">Hydrolase</keyword>
<feature type="domain" description="SGNH hydrolase-type esterase" evidence="1">
    <location>
        <begin position="2"/>
        <end position="160"/>
    </location>
</feature>
<dbReference type="InterPro" id="IPR036514">
    <property type="entry name" value="SGNH_hydro_sf"/>
</dbReference>
<evidence type="ECO:0000313" key="3">
    <source>
        <dbReference type="EMBL" id="SPX62751.1"/>
    </source>
</evidence>
<dbReference type="PANTHER" id="PTHR30383:SF24">
    <property type="entry name" value="THIOESTERASE 1_PROTEASE 1_LYSOPHOSPHOLIPASE L1"/>
    <property type="match status" value="1"/>
</dbReference>
<sequence>MLGDSLSAGYGIDEKKGWVNLLKKELKNNHYPYQLVNMSTSGDTTSNGLAKLPQVLQTYRPAFVLLQLGANDGLRGLSLAQMKSNLAQIIEISQKANAKVLLIATLLPPNYGPIYLEKFKQVYRDLAKQYKIPLIPMFLEGVAGNPIFMQKDGLHPNQQAQSKIMANIWTTLMPMLDKE</sequence>
<dbReference type="EMBL" id="LNYB01000085">
    <property type="protein sequence ID" value="KTC95564.1"/>
    <property type="molecule type" value="Genomic_DNA"/>
</dbReference>
<dbReference type="InterPro" id="IPR051532">
    <property type="entry name" value="Ester_Hydrolysis_Enzymes"/>
</dbReference>
<evidence type="ECO:0000313" key="4">
    <source>
        <dbReference type="Proteomes" id="UP000054698"/>
    </source>
</evidence>
<dbReference type="InterPro" id="IPR013830">
    <property type="entry name" value="SGNH_hydro"/>
</dbReference>
<accession>A0A0W0TIY0</accession>
<dbReference type="SUPFAM" id="SSF52266">
    <property type="entry name" value="SGNH hydrolase"/>
    <property type="match status" value="1"/>
</dbReference>
<keyword evidence="4" id="KW-1185">Reference proteome</keyword>
<dbReference type="EC" id="3.1.1.1" evidence="2"/>
<dbReference type="PANTHER" id="PTHR30383">
    <property type="entry name" value="THIOESTERASE 1/PROTEASE 1/LYSOPHOSPHOLIPASE L1"/>
    <property type="match status" value="1"/>
</dbReference>
<dbReference type="Pfam" id="PF13472">
    <property type="entry name" value="Lipase_GDSL_2"/>
    <property type="match status" value="1"/>
</dbReference>